<evidence type="ECO:0000256" key="10">
    <source>
        <dbReference type="ARBA" id="ARBA00023012"/>
    </source>
</evidence>
<dbReference type="Proteomes" id="UP000278351">
    <property type="component" value="Unassembled WGS sequence"/>
</dbReference>
<dbReference type="InterPro" id="IPR036890">
    <property type="entry name" value="HATPase_C_sf"/>
</dbReference>
<dbReference type="Pfam" id="PF00512">
    <property type="entry name" value="HisKA"/>
    <property type="match status" value="1"/>
</dbReference>
<dbReference type="CDD" id="cd17546">
    <property type="entry name" value="REC_hyHK_CKI1_RcsC-like"/>
    <property type="match status" value="1"/>
</dbReference>
<evidence type="ECO:0000256" key="5">
    <source>
        <dbReference type="ARBA" id="ARBA00022553"/>
    </source>
</evidence>
<dbReference type="Pfam" id="PF00072">
    <property type="entry name" value="Response_reg"/>
    <property type="match status" value="1"/>
</dbReference>
<dbReference type="SMART" id="SM00448">
    <property type="entry name" value="REC"/>
    <property type="match status" value="1"/>
</dbReference>
<comment type="catalytic activity">
    <reaction evidence="1">
        <text>ATP + protein L-histidine = ADP + protein N-phospho-L-histidine.</text>
        <dbReference type="EC" id="2.7.13.3"/>
    </reaction>
</comment>
<dbReference type="InterPro" id="IPR004358">
    <property type="entry name" value="Sig_transdc_His_kin-like_C"/>
</dbReference>
<evidence type="ECO:0000256" key="3">
    <source>
        <dbReference type="ARBA" id="ARBA00012438"/>
    </source>
</evidence>
<dbReference type="Gene3D" id="1.10.287.130">
    <property type="match status" value="1"/>
</dbReference>
<dbReference type="InterPro" id="IPR024096">
    <property type="entry name" value="NO_sig/Golgi_transp_ligand-bd"/>
</dbReference>
<evidence type="ECO:0000256" key="1">
    <source>
        <dbReference type="ARBA" id="ARBA00000085"/>
    </source>
</evidence>
<sequence length="776" mass="86775">MKTSAIIAALEEKVKNLEAENAALKRSAHAHEGEGMMHTGGPSVKVPDEMAPLFRKAEENVRQYFSDFKWDPSKAVIEISDERYVLVRASALSKDFLDSILKLYADRGEQEAFSIGRNFLFDISHALGLNDARAFHAKMNLSNPLARLSAGPVHFAYTGWAYVDILPESNPTPDDNFYLHYHHPFSFEADAWIRAGEKSKNPVCIMNGGYSSGWCEQSFGVPLTAVEVTCRAQGHEQCTFIMSPPHKIEQHIQQYAKKHRKYNIKKSPPEIPTFFLRKTVEEQMEKARVLAEESSRAKSDFVANMSHELRTPLSAILGYTDLLKKTKLDPMQHDYLEAIYASGSNLLSTINDIMDLSKLDARKISFESVAIQLPDLLQSIELMLASRIGHKKLQYISSVDKTLHQPLLGDSVRLTQILLNIIGNAIKFTEKGKITIRCEAEQENAQGVQVLFRISDTGIGIAADKQHLVFERFTQADTAITRKYGGTGLGLAITRELVELQGGSITLKSEEKKGTEFTVRLPFLKAEAPAEGRERPAGLINGQGMHVLVVEDNVLNQKMTRIMLQHNGFRVSVAGNGLKAVSFLKKNKVDLILMDLQIPGMDGYLTTEKIRRSLQLNTPVIAITAHAFSGEREKCLAAGMNDYLPKPFREHELMQAIAAARQQKLIDLSFLKEQTHNNAAFIKDMVSTFLKQTPKDLNALQKALSKGDEAAVYKIAHTLRTSVGYFGLQQYIGSDLLHIEQHRTAEESRFQHIRNICEEAMQELRQLTPSALSSAS</sequence>
<evidence type="ECO:0000256" key="2">
    <source>
        <dbReference type="ARBA" id="ARBA00004651"/>
    </source>
</evidence>
<evidence type="ECO:0000256" key="7">
    <source>
        <dbReference type="ARBA" id="ARBA00022741"/>
    </source>
</evidence>
<dbReference type="PROSITE" id="PS50894">
    <property type="entry name" value="HPT"/>
    <property type="match status" value="1"/>
</dbReference>
<dbReference type="PROSITE" id="PS50109">
    <property type="entry name" value="HIS_KIN"/>
    <property type="match status" value="1"/>
</dbReference>
<keyword evidence="6" id="KW-0812">Transmembrane</keyword>
<dbReference type="GO" id="GO:0005886">
    <property type="term" value="C:plasma membrane"/>
    <property type="evidence" value="ECO:0007669"/>
    <property type="project" value="UniProtKB-SubCell"/>
</dbReference>
<dbReference type="CDD" id="cd16922">
    <property type="entry name" value="HATPase_EvgS-ArcB-TorS-like"/>
    <property type="match status" value="1"/>
</dbReference>
<feature type="domain" description="HPt" evidence="17">
    <location>
        <begin position="678"/>
        <end position="776"/>
    </location>
</feature>
<dbReference type="SUPFAM" id="SSF52172">
    <property type="entry name" value="CheY-like"/>
    <property type="match status" value="1"/>
</dbReference>
<dbReference type="CDD" id="cd00082">
    <property type="entry name" value="HisKA"/>
    <property type="match status" value="1"/>
</dbReference>
<dbReference type="InterPro" id="IPR008207">
    <property type="entry name" value="Sig_transdc_His_kin_Hpt_dom"/>
</dbReference>
<feature type="modified residue" description="4-aspartylphosphate" evidence="13">
    <location>
        <position position="595"/>
    </location>
</feature>
<reference evidence="18 19" key="1">
    <citation type="submission" date="2018-11" db="EMBL/GenBank/DDBJ databases">
        <title>Chitinophaga lutea sp.nov., isolate from arsenic contaminated soil.</title>
        <authorList>
            <person name="Zong Y."/>
        </authorList>
    </citation>
    <scope>NUCLEOTIDE SEQUENCE [LARGE SCALE GENOMIC DNA]</scope>
    <source>
        <strain evidence="18 19">ZY74</strain>
    </source>
</reference>
<feature type="domain" description="Histidine kinase" evidence="15">
    <location>
        <begin position="304"/>
        <end position="525"/>
    </location>
</feature>
<dbReference type="PANTHER" id="PTHR45339:SF1">
    <property type="entry name" value="HYBRID SIGNAL TRANSDUCTION HISTIDINE KINASE J"/>
    <property type="match status" value="1"/>
</dbReference>
<keyword evidence="14" id="KW-0175">Coiled coil</keyword>
<dbReference type="EMBL" id="RPDH01000003">
    <property type="protein sequence ID" value="RPE05690.1"/>
    <property type="molecule type" value="Genomic_DNA"/>
</dbReference>
<evidence type="ECO:0000256" key="14">
    <source>
        <dbReference type="SAM" id="Coils"/>
    </source>
</evidence>
<dbReference type="InterPro" id="IPR003594">
    <property type="entry name" value="HATPase_dom"/>
</dbReference>
<feature type="coiled-coil region" evidence="14">
    <location>
        <begin position="7"/>
        <end position="34"/>
    </location>
</feature>
<evidence type="ECO:0000313" key="18">
    <source>
        <dbReference type="EMBL" id="RPE05690.1"/>
    </source>
</evidence>
<evidence type="ECO:0000256" key="4">
    <source>
        <dbReference type="ARBA" id="ARBA00022475"/>
    </source>
</evidence>
<comment type="subcellular location">
    <subcellularLocation>
        <location evidence="2">Cell membrane</location>
        <topology evidence="2">Multi-pass membrane protein</topology>
    </subcellularLocation>
</comment>
<keyword evidence="7" id="KW-0547">Nucleotide-binding</keyword>
<evidence type="ECO:0000256" key="11">
    <source>
        <dbReference type="ARBA" id="ARBA00023136"/>
    </source>
</evidence>
<dbReference type="GO" id="GO:0000155">
    <property type="term" value="F:phosphorelay sensor kinase activity"/>
    <property type="evidence" value="ECO:0007669"/>
    <property type="project" value="InterPro"/>
</dbReference>
<name>A0A3N4PPJ5_9BACT</name>
<dbReference type="SUPFAM" id="SSF111126">
    <property type="entry name" value="Ligand-binding domain in the NO signalling and Golgi transport"/>
    <property type="match status" value="1"/>
</dbReference>
<evidence type="ECO:0000256" key="6">
    <source>
        <dbReference type="ARBA" id="ARBA00022692"/>
    </source>
</evidence>
<evidence type="ECO:0000256" key="12">
    <source>
        <dbReference type="PROSITE-ProRule" id="PRU00110"/>
    </source>
</evidence>
<keyword evidence="11" id="KW-0472">Membrane</keyword>
<dbReference type="InterPro" id="IPR011006">
    <property type="entry name" value="CheY-like_superfamily"/>
</dbReference>
<dbReference type="SUPFAM" id="SSF47226">
    <property type="entry name" value="Histidine-containing phosphotransfer domain, HPT domain"/>
    <property type="match status" value="1"/>
</dbReference>
<dbReference type="InterPro" id="IPR004096">
    <property type="entry name" value="V4R"/>
</dbReference>
<dbReference type="SMART" id="SM00388">
    <property type="entry name" value="HisKA"/>
    <property type="match status" value="1"/>
</dbReference>
<evidence type="ECO:0000259" key="15">
    <source>
        <dbReference type="PROSITE" id="PS50109"/>
    </source>
</evidence>
<evidence type="ECO:0000313" key="19">
    <source>
        <dbReference type="Proteomes" id="UP000278351"/>
    </source>
</evidence>
<dbReference type="InterPro" id="IPR005467">
    <property type="entry name" value="His_kinase_dom"/>
</dbReference>
<dbReference type="SMART" id="SM00989">
    <property type="entry name" value="V4R"/>
    <property type="match status" value="1"/>
</dbReference>
<evidence type="ECO:0000259" key="17">
    <source>
        <dbReference type="PROSITE" id="PS50894"/>
    </source>
</evidence>
<dbReference type="PRINTS" id="PR00344">
    <property type="entry name" value="BCTRLSENSOR"/>
</dbReference>
<organism evidence="18 19">
    <name type="scientific">Chitinophaga lutea</name>
    <dbReference type="NCBI Taxonomy" id="2488634"/>
    <lineage>
        <taxon>Bacteria</taxon>
        <taxon>Pseudomonadati</taxon>
        <taxon>Bacteroidota</taxon>
        <taxon>Chitinophagia</taxon>
        <taxon>Chitinophagales</taxon>
        <taxon>Chitinophagaceae</taxon>
        <taxon>Chitinophaga</taxon>
    </lineage>
</organism>
<dbReference type="EC" id="2.7.13.3" evidence="3"/>
<gene>
    <name evidence="18" type="ORF">EGT74_25315</name>
</gene>
<evidence type="ECO:0000256" key="13">
    <source>
        <dbReference type="PROSITE-ProRule" id="PRU00169"/>
    </source>
</evidence>
<dbReference type="InterPro" id="IPR036097">
    <property type="entry name" value="HisK_dim/P_sf"/>
</dbReference>
<protein>
    <recommendedName>
        <fullName evidence="3">histidine kinase</fullName>
        <ecNumber evidence="3">2.7.13.3</ecNumber>
    </recommendedName>
</protein>
<feature type="modified residue" description="Phosphohistidine" evidence="12">
    <location>
        <position position="717"/>
    </location>
</feature>
<dbReference type="Pfam" id="PF02518">
    <property type="entry name" value="HATPase_c"/>
    <property type="match status" value="1"/>
</dbReference>
<feature type="domain" description="Response regulatory" evidence="16">
    <location>
        <begin position="546"/>
        <end position="661"/>
    </location>
</feature>
<dbReference type="InterPro" id="IPR003661">
    <property type="entry name" value="HisK_dim/P_dom"/>
</dbReference>
<evidence type="ECO:0000256" key="8">
    <source>
        <dbReference type="ARBA" id="ARBA00022840"/>
    </source>
</evidence>
<dbReference type="Gene3D" id="3.40.50.2300">
    <property type="match status" value="1"/>
</dbReference>
<dbReference type="Gene3D" id="3.30.1380.20">
    <property type="entry name" value="Trafficking protein particle complex subunit 3"/>
    <property type="match status" value="1"/>
</dbReference>
<keyword evidence="9" id="KW-1133">Transmembrane helix</keyword>
<keyword evidence="5 13" id="KW-0597">Phosphoprotein</keyword>
<keyword evidence="10" id="KW-0902">Two-component regulatory system</keyword>
<keyword evidence="8" id="KW-0067">ATP-binding</keyword>
<dbReference type="SUPFAM" id="SSF47384">
    <property type="entry name" value="Homodimeric domain of signal transducing histidine kinase"/>
    <property type="match status" value="1"/>
</dbReference>
<keyword evidence="4" id="KW-1003">Cell membrane</keyword>
<dbReference type="InterPro" id="IPR036641">
    <property type="entry name" value="HPT_dom_sf"/>
</dbReference>
<dbReference type="InterPro" id="IPR001789">
    <property type="entry name" value="Sig_transdc_resp-reg_receiver"/>
</dbReference>
<accession>A0A3N4PPJ5</accession>
<dbReference type="Pfam" id="PF01627">
    <property type="entry name" value="Hpt"/>
    <property type="match status" value="1"/>
</dbReference>
<dbReference type="SMART" id="SM00387">
    <property type="entry name" value="HATPase_c"/>
    <property type="match status" value="1"/>
</dbReference>
<evidence type="ECO:0000256" key="9">
    <source>
        <dbReference type="ARBA" id="ARBA00022989"/>
    </source>
</evidence>
<keyword evidence="19" id="KW-1185">Reference proteome</keyword>
<dbReference type="FunFam" id="3.30.565.10:FF:000010">
    <property type="entry name" value="Sensor histidine kinase RcsC"/>
    <property type="match status" value="1"/>
</dbReference>
<proteinExistence type="predicted"/>
<dbReference type="Gene3D" id="1.20.120.160">
    <property type="entry name" value="HPT domain"/>
    <property type="match status" value="1"/>
</dbReference>
<dbReference type="Pfam" id="PF02830">
    <property type="entry name" value="V4R"/>
    <property type="match status" value="1"/>
</dbReference>
<dbReference type="AlphaFoldDB" id="A0A3N4PPJ5"/>
<evidence type="ECO:0000259" key="16">
    <source>
        <dbReference type="PROSITE" id="PS50110"/>
    </source>
</evidence>
<dbReference type="GO" id="GO:0005524">
    <property type="term" value="F:ATP binding"/>
    <property type="evidence" value="ECO:0007669"/>
    <property type="project" value="UniProtKB-KW"/>
</dbReference>
<dbReference type="PROSITE" id="PS50110">
    <property type="entry name" value="RESPONSE_REGULATORY"/>
    <property type="match status" value="1"/>
</dbReference>
<comment type="caution">
    <text evidence="18">The sequence shown here is derived from an EMBL/GenBank/DDBJ whole genome shotgun (WGS) entry which is preliminary data.</text>
</comment>
<dbReference type="Gene3D" id="3.30.565.10">
    <property type="entry name" value="Histidine kinase-like ATPase, C-terminal domain"/>
    <property type="match status" value="1"/>
</dbReference>
<dbReference type="OrthoDB" id="9811889at2"/>
<dbReference type="RefSeq" id="WP_123849341.1">
    <property type="nucleotide sequence ID" value="NZ_RPDH01000003.1"/>
</dbReference>
<dbReference type="PANTHER" id="PTHR45339">
    <property type="entry name" value="HYBRID SIGNAL TRANSDUCTION HISTIDINE KINASE J"/>
    <property type="match status" value="1"/>
</dbReference>
<dbReference type="SUPFAM" id="SSF55874">
    <property type="entry name" value="ATPase domain of HSP90 chaperone/DNA topoisomerase II/histidine kinase"/>
    <property type="match status" value="1"/>
</dbReference>